<dbReference type="GO" id="GO:0009055">
    <property type="term" value="F:electron transfer activity"/>
    <property type="evidence" value="ECO:0007669"/>
    <property type="project" value="InterPro"/>
</dbReference>
<dbReference type="GO" id="GO:0020037">
    <property type="term" value="F:heme binding"/>
    <property type="evidence" value="ECO:0007669"/>
    <property type="project" value="InterPro"/>
</dbReference>
<sequence length="99" mass="11328">MMCHSMAPPPVAAPPVRGVSFHYREAFESREDAVEHMVAFMKNPDPEQAVCDPQAIERFGLMPAMQLAEDELRTVSGWFWDQYDPSMRERHRQGGKVHA</sequence>
<gene>
    <name evidence="1" type="ORF">ENN50_09270</name>
</gene>
<accession>A0A831SSP8</accession>
<comment type="caution">
    <text evidence="1">The sequence shown here is derived from an EMBL/GenBank/DDBJ whole genome shotgun (WGS) entry which is preliminary data.</text>
</comment>
<name>A0A831SSP8_PROAE</name>
<organism evidence="1">
    <name type="scientific">Prosthecochloris aestuarii</name>
    <dbReference type="NCBI Taxonomy" id="1102"/>
    <lineage>
        <taxon>Bacteria</taxon>
        <taxon>Pseudomonadati</taxon>
        <taxon>Chlorobiota</taxon>
        <taxon>Chlorobiia</taxon>
        <taxon>Chlorobiales</taxon>
        <taxon>Chlorobiaceae</taxon>
        <taxon>Prosthecochloris</taxon>
    </lineage>
</organism>
<dbReference type="EMBL" id="DSBW01000208">
    <property type="protein sequence ID" value="HED31845.1"/>
    <property type="molecule type" value="Genomic_DNA"/>
</dbReference>
<evidence type="ECO:0000313" key="1">
    <source>
        <dbReference type="EMBL" id="HED31845.1"/>
    </source>
</evidence>
<dbReference type="AlphaFoldDB" id="A0A831SSP8"/>
<proteinExistence type="predicted"/>
<reference evidence="1" key="1">
    <citation type="journal article" date="2020" name="mSystems">
        <title>Genome- and Community-Level Interaction Insights into Carbon Utilization and Element Cycling Functions of Hydrothermarchaeota in Hydrothermal Sediment.</title>
        <authorList>
            <person name="Zhou Z."/>
            <person name="Liu Y."/>
            <person name="Xu W."/>
            <person name="Pan J."/>
            <person name="Luo Z.H."/>
            <person name="Li M."/>
        </authorList>
    </citation>
    <scope>NUCLEOTIDE SEQUENCE [LARGE SCALE GENOMIC DNA]</scope>
    <source>
        <strain evidence="1">SpSt-1181</strain>
    </source>
</reference>
<dbReference type="InterPro" id="IPR036909">
    <property type="entry name" value="Cyt_c-like_dom_sf"/>
</dbReference>
<dbReference type="SUPFAM" id="SSF46626">
    <property type="entry name" value="Cytochrome c"/>
    <property type="match status" value="1"/>
</dbReference>
<protein>
    <submittedName>
        <fullName evidence="1">C-type cytochrome</fullName>
    </submittedName>
</protein>
<dbReference type="Proteomes" id="UP000886335">
    <property type="component" value="Unassembled WGS sequence"/>
</dbReference>